<evidence type="ECO:0000313" key="6">
    <source>
        <dbReference type="Proteomes" id="UP000253562"/>
    </source>
</evidence>
<dbReference type="PRINTS" id="PR00035">
    <property type="entry name" value="HTHGNTR"/>
</dbReference>
<evidence type="ECO:0000256" key="3">
    <source>
        <dbReference type="ARBA" id="ARBA00023163"/>
    </source>
</evidence>
<reference evidence="5 6" key="1">
    <citation type="submission" date="2018-07" db="EMBL/GenBank/DDBJ databases">
        <title>Comparative genomes isolates from brazilian mangrove.</title>
        <authorList>
            <person name="De Araujo J.E."/>
            <person name="Taketani R.G."/>
            <person name="Silva M.C.P."/>
            <person name="Lourenco M.V."/>
            <person name="Oliveira V.M."/>
            <person name="Andreote F.D."/>
        </authorList>
    </citation>
    <scope>NUCLEOTIDE SEQUENCE [LARGE SCALE GENOMIC DNA]</scope>
    <source>
        <strain evidence="5 6">HEX PRIS-MGV</strain>
    </source>
</reference>
<dbReference type="PANTHER" id="PTHR43537">
    <property type="entry name" value="TRANSCRIPTIONAL REGULATOR, GNTR FAMILY"/>
    <property type="match status" value="1"/>
</dbReference>
<keyword evidence="2" id="KW-0238">DNA-binding</keyword>
<sequence length="233" mass="25886">MDANSLTDAPISRTSLTDSVYQKLLSAILRRELKEGAELTTVSLAKQLGVSRTPVQEALNRLAADGLVTCETGRRAQVARFSREDVTEIYSLRKLLEGEAAARAATRLSREEVAEMQGALEALLTAAAEFAYSDAGQDQWCQEALNQDTHFHDQLAIACGNRRMAEDIRRYRLLVRSFCRLVGSVENLTQAISEHLKILNAIASQSPDEARAAMIDHIERRQTSVIQELFPEQ</sequence>
<dbReference type="GO" id="GO:0003677">
    <property type="term" value="F:DNA binding"/>
    <property type="evidence" value="ECO:0007669"/>
    <property type="project" value="UniProtKB-KW"/>
</dbReference>
<dbReference type="Pfam" id="PF00392">
    <property type="entry name" value="GntR"/>
    <property type="match status" value="1"/>
</dbReference>
<dbReference type="SMART" id="SM00345">
    <property type="entry name" value="HTH_GNTR"/>
    <property type="match status" value="1"/>
</dbReference>
<dbReference type="Proteomes" id="UP000253562">
    <property type="component" value="Unassembled WGS sequence"/>
</dbReference>
<organism evidence="5 6">
    <name type="scientific">Bremerella cremea</name>
    <dbReference type="NCBI Taxonomy" id="1031537"/>
    <lineage>
        <taxon>Bacteria</taxon>
        <taxon>Pseudomonadati</taxon>
        <taxon>Planctomycetota</taxon>
        <taxon>Planctomycetia</taxon>
        <taxon>Pirellulales</taxon>
        <taxon>Pirellulaceae</taxon>
        <taxon>Bremerella</taxon>
    </lineage>
</organism>
<name>A0A368KV26_9BACT</name>
<dbReference type="InterPro" id="IPR000524">
    <property type="entry name" value="Tscrpt_reg_HTH_GntR"/>
</dbReference>
<evidence type="ECO:0000259" key="4">
    <source>
        <dbReference type="PROSITE" id="PS50949"/>
    </source>
</evidence>
<dbReference type="SUPFAM" id="SSF46785">
    <property type="entry name" value="Winged helix' DNA-binding domain"/>
    <property type="match status" value="1"/>
</dbReference>
<dbReference type="InterPro" id="IPR008920">
    <property type="entry name" value="TF_FadR/GntR_C"/>
</dbReference>
<accession>A0A368KV26</accession>
<dbReference type="InterPro" id="IPR036388">
    <property type="entry name" value="WH-like_DNA-bd_sf"/>
</dbReference>
<gene>
    <name evidence="5" type="ORF">DTL42_03805</name>
</gene>
<keyword evidence="1" id="KW-0805">Transcription regulation</keyword>
<evidence type="ECO:0000256" key="1">
    <source>
        <dbReference type="ARBA" id="ARBA00023015"/>
    </source>
</evidence>
<dbReference type="Gene3D" id="1.20.120.530">
    <property type="entry name" value="GntR ligand-binding domain-like"/>
    <property type="match status" value="1"/>
</dbReference>
<comment type="caution">
    <text evidence="5">The sequence shown here is derived from an EMBL/GenBank/DDBJ whole genome shotgun (WGS) entry which is preliminary data.</text>
</comment>
<dbReference type="CDD" id="cd07377">
    <property type="entry name" value="WHTH_GntR"/>
    <property type="match status" value="1"/>
</dbReference>
<keyword evidence="3" id="KW-0804">Transcription</keyword>
<dbReference type="GO" id="GO:0003700">
    <property type="term" value="F:DNA-binding transcription factor activity"/>
    <property type="evidence" value="ECO:0007669"/>
    <property type="project" value="InterPro"/>
</dbReference>
<dbReference type="Pfam" id="PF07729">
    <property type="entry name" value="FCD"/>
    <property type="match status" value="1"/>
</dbReference>
<dbReference type="InterPro" id="IPR036390">
    <property type="entry name" value="WH_DNA-bd_sf"/>
</dbReference>
<dbReference type="OrthoDB" id="284307at2"/>
<dbReference type="Gene3D" id="1.10.10.10">
    <property type="entry name" value="Winged helix-like DNA-binding domain superfamily/Winged helix DNA-binding domain"/>
    <property type="match status" value="1"/>
</dbReference>
<dbReference type="PROSITE" id="PS50949">
    <property type="entry name" value="HTH_GNTR"/>
    <property type="match status" value="1"/>
</dbReference>
<protein>
    <submittedName>
        <fullName evidence="5">GntR family transcriptional regulator</fullName>
    </submittedName>
</protein>
<evidence type="ECO:0000256" key="2">
    <source>
        <dbReference type="ARBA" id="ARBA00023125"/>
    </source>
</evidence>
<dbReference type="SUPFAM" id="SSF48008">
    <property type="entry name" value="GntR ligand-binding domain-like"/>
    <property type="match status" value="1"/>
</dbReference>
<dbReference type="AlphaFoldDB" id="A0A368KV26"/>
<proteinExistence type="predicted"/>
<dbReference type="PANTHER" id="PTHR43537:SF5">
    <property type="entry name" value="UXU OPERON TRANSCRIPTIONAL REGULATOR"/>
    <property type="match status" value="1"/>
</dbReference>
<dbReference type="EMBL" id="QPEX01000010">
    <property type="protein sequence ID" value="RCS54280.1"/>
    <property type="molecule type" value="Genomic_DNA"/>
</dbReference>
<dbReference type="RefSeq" id="WP_114367346.1">
    <property type="nucleotide sequence ID" value="NZ_QPEX01000010.1"/>
</dbReference>
<feature type="domain" description="HTH gntR-type" evidence="4">
    <location>
        <begin position="14"/>
        <end position="81"/>
    </location>
</feature>
<dbReference type="InterPro" id="IPR011711">
    <property type="entry name" value="GntR_C"/>
</dbReference>
<evidence type="ECO:0000313" key="5">
    <source>
        <dbReference type="EMBL" id="RCS54280.1"/>
    </source>
</evidence>
<dbReference type="SMART" id="SM00895">
    <property type="entry name" value="FCD"/>
    <property type="match status" value="1"/>
</dbReference>